<sequence length="58" mass="6663">KRRHGWFSLENTTVSAGCRRSARVGTANNAPWWHCFDVLSVIVFNCRVLAVDRTSTRR</sequence>
<organism evidence="1 2">
    <name type="scientific">Anopheles dirus</name>
    <dbReference type="NCBI Taxonomy" id="7168"/>
    <lineage>
        <taxon>Eukaryota</taxon>
        <taxon>Metazoa</taxon>
        <taxon>Ecdysozoa</taxon>
        <taxon>Arthropoda</taxon>
        <taxon>Hexapoda</taxon>
        <taxon>Insecta</taxon>
        <taxon>Pterygota</taxon>
        <taxon>Neoptera</taxon>
        <taxon>Endopterygota</taxon>
        <taxon>Diptera</taxon>
        <taxon>Nematocera</taxon>
        <taxon>Culicoidea</taxon>
        <taxon>Culicidae</taxon>
        <taxon>Anophelinae</taxon>
        <taxon>Anopheles</taxon>
    </lineage>
</organism>
<name>A0A182NXH3_9DIPT</name>
<dbReference type="VEuPathDB" id="VectorBase:ADIR014550"/>
<reference evidence="1" key="2">
    <citation type="submission" date="2020-05" db="UniProtKB">
        <authorList>
            <consortium name="EnsemblMetazoa"/>
        </authorList>
    </citation>
    <scope>IDENTIFICATION</scope>
    <source>
        <strain evidence="1">WRAIR2</strain>
    </source>
</reference>
<dbReference type="AlphaFoldDB" id="A0A182NXH3"/>
<dbReference type="EnsemblMetazoa" id="ADIR014550-RA">
    <property type="protein sequence ID" value="ADIR014550-PA"/>
    <property type="gene ID" value="ADIR014550"/>
</dbReference>
<proteinExistence type="predicted"/>
<accession>A0A182NXH3</accession>
<reference evidence="2" key="1">
    <citation type="submission" date="2013-03" db="EMBL/GenBank/DDBJ databases">
        <title>The Genome Sequence of Anopheles dirus WRAIR2.</title>
        <authorList>
            <consortium name="The Broad Institute Genomics Platform"/>
            <person name="Neafsey D.E."/>
            <person name="Walton C."/>
            <person name="Walker B."/>
            <person name="Young S.K."/>
            <person name="Zeng Q."/>
            <person name="Gargeya S."/>
            <person name="Fitzgerald M."/>
            <person name="Haas B."/>
            <person name="Abouelleil A."/>
            <person name="Allen A.W."/>
            <person name="Alvarado L."/>
            <person name="Arachchi H.M."/>
            <person name="Berlin A.M."/>
            <person name="Chapman S.B."/>
            <person name="Gainer-Dewar J."/>
            <person name="Goldberg J."/>
            <person name="Griggs A."/>
            <person name="Gujja S."/>
            <person name="Hansen M."/>
            <person name="Howarth C."/>
            <person name="Imamovic A."/>
            <person name="Ireland A."/>
            <person name="Larimer J."/>
            <person name="McCowan C."/>
            <person name="Murphy C."/>
            <person name="Pearson M."/>
            <person name="Poon T.W."/>
            <person name="Priest M."/>
            <person name="Roberts A."/>
            <person name="Saif S."/>
            <person name="Shea T."/>
            <person name="Sisk P."/>
            <person name="Sykes S."/>
            <person name="Wortman J."/>
            <person name="Nusbaum C."/>
            <person name="Birren B."/>
        </authorList>
    </citation>
    <scope>NUCLEOTIDE SEQUENCE [LARGE SCALE GENOMIC DNA]</scope>
    <source>
        <strain evidence="2">WRAIR2</strain>
    </source>
</reference>
<keyword evidence="2" id="KW-1185">Reference proteome</keyword>
<evidence type="ECO:0000313" key="2">
    <source>
        <dbReference type="Proteomes" id="UP000075884"/>
    </source>
</evidence>
<dbReference type="Proteomes" id="UP000075884">
    <property type="component" value="Unassembled WGS sequence"/>
</dbReference>
<protein>
    <submittedName>
        <fullName evidence="1">Uncharacterized protein</fullName>
    </submittedName>
</protein>
<evidence type="ECO:0000313" key="1">
    <source>
        <dbReference type="EnsemblMetazoa" id="ADIR014550-PA"/>
    </source>
</evidence>